<dbReference type="SUPFAM" id="SSF54001">
    <property type="entry name" value="Cysteine proteinases"/>
    <property type="match status" value="1"/>
</dbReference>
<evidence type="ECO:0008006" key="6">
    <source>
        <dbReference type="Google" id="ProtNLM"/>
    </source>
</evidence>
<proteinExistence type="predicted"/>
<feature type="domain" description="OTU" evidence="2">
    <location>
        <begin position="706"/>
        <end position="842"/>
    </location>
</feature>
<keyword evidence="5" id="KW-1185">Reference proteome</keyword>
<dbReference type="Pfam" id="PF03372">
    <property type="entry name" value="Exo_endo_phos"/>
    <property type="match status" value="1"/>
</dbReference>
<dbReference type="SUPFAM" id="SSF56219">
    <property type="entry name" value="DNase I-like"/>
    <property type="match status" value="1"/>
</dbReference>
<feature type="compositionally biased region" description="Basic and acidic residues" evidence="1">
    <location>
        <begin position="669"/>
        <end position="682"/>
    </location>
</feature>
<dbReference type="InterPro" id="IPR038765">
    <property type="entry name" value="Papain-like_cys_pep_sf"/>
</dbReference>
<reference evidence="4" key="1">
    <citation type="submission" date="2021-02" db="EMBL/GenBank/DDBJ databases">
        <authorList>
            <person name="Dougan E. K."/>
            <person name="Rhodes N."/>
            <person name="Thang M."/>
            <person name="Chan C."/>
        </authorList>
    </citation>
    <scope>NUCLEOTIDE SEQUENCE</scope>
</reference>
<dbReference type="SUPFAM" id="SSF56672">
    <property type="entry name" value="DNA/RNA polymerases"/>
    <property type="match status" value="1"/>
</dbReference>
<feature type="compositionally biased region" description="Acidic residues" evidence="1">
    <location>
        <begin position="85"/>
        <end position="94"/>
    </location>
</feature>
<dbReference type="InterPro" id="IPR005135">
    <property type="entry name" value="Endo/exonuclease/phosphatase"/>
</dbReference>
<dbReference type="CDD" id="cd22744">
    <property type="entry name" value="OTU"/>
    <property type="match status" value="1"/>
</dbReference>
<dbReference type="InterPro" id="IPR012337">
    <property type="entry name" value="RNaseH-like_sf"/>
</dbReference>
<dbReference type="GO" id="GO:0003824">
    <property type="term" value="F:catalytic activity"/>
    <property type="evidence" value="ECO:0007669"/>
    <property type="project" value="InterPro"/>
</dbReference>
<feature type="compositionally biased region" description="Basic and acidic residues" evidence="1">
    <location>
        <begin position="162"/>
        <end position="174"/>
    </location>
</feature>
<dbReference type="InterPro" id="IPR043502">
    <property type="entry name" value="DNA/RNA_pol_sf"/>
</dbReference>
<evidence type="ECO:0000259" key="2">
    <source>
        <dbReference type="PROSITE" id="PS50802"/>
    </source>
</evidence>
<comment type="caution">
    <text evidence="4">The sequence shown here is derived from an EMBL/GenBank/DDBJ whole genome shotgun (WGS) entry which is preliminary data.</text>
</comment>
<feature type="domain" description="Reverse transcriptase" evidence="3">
    <location>
        <begin position="1649"/>
        <end position="1886"/>
    </location>
</feature>
<dbReference type="Proteomes" id="UP000649617">
    <property type="component" value="Unassembled WGS sequence"/>
</dbReference>
<dbReference type="Gene3D" id="3.90.70.80">
    <property type="match status" value="1"/>
</dbReference>
<feature type="compositionally biased region" description="Acidic residues" evidence="1">
    <location>
        <begin position="641"/>
        <end position="653"/>
    </location>
</feature>
<sequence length="2410" mass="267105">QGVAKNLLGDPENETEAKFEWRSNGRAARGKSLQHLGLLLKLRSCFCRRAVNHDWKNATRIGEASHPGPNGGGARATARRRQENEQDEVDEEADNGMGGMGGFADMLRPLIEKMIKQILEEILGGGALKQMVAGMLTTSSAGSSAALVEGDIVQAKGAGKNKRVEGDPHVEGKGGHQQRWNKRGKDHDGGGGDNAGQKGSDKKDGNGGGSAPGKGKGKASGKDGGSGDGTKPAGKGDAKAQGKTRSKGKAQQGEDDGDWTQVVRKTAGEWQLRATDWSDPVVSYDDLVAKATGEGDLVRAIAVLNEEQKETVLSLYRGSGKAHALLIVELKQSPDAERCPGAIGGRLVFRQAIFTRAFSPGLQAPQPKVKAPGCKVEVLKSSVVLVRFLQRYLDKDAWTQIVKQPQRALLDHLAKFRLKAMDSWGWAVEPVAGGVGQQVFGKRRLADKDIPTLLASSGRSAFFEPSRSFDMGPVVTEWQQQQDDETPGAYLARCLTLPADFGLVSGRKQLGKRMKHDPSVPVQRMWQVQMVPGMVTVEQLTNVLGQVFTDVEVVHQRRRGNARDCIFRDYIFRGKTTEQADSMALPLTYGDEELVLWVRHAPLRQGHRQAQEIKTSGAWSLLGPKPAFASEPRAGVPEASETGDGETAGDDSLEGGADKSTSKDGAAAKNEKKEEKKDEVSKRGAPATGPAAKRVASSQRALPEGAKVVHIDKDGNCMFASLARGINDLNPDASHKLTAAEVRAKIAVHLRKNEANYIKSWDQEMPDRTKAESWKKYIEAVETDKVWGGLTELRAACRVWDIRCIVFPTSECIEPFHLHGQAKKRVVALYFTGHHYDLLQGDNGSLPKSILGIKGAPEEVPLRGGGEGDAASVWKRASSASPAGGISVETCSLKALFGDFGGLCIQGVCLDSECGLLLIARLFISVRDIAALVGRTGHALAIKRSQHNKRWHPGLPRDKGHTMRTLGADESADWRCPLCDVGIPVGKRAACSRQAFRKGKDKHRRQAHRHLSAEAYAKRCRKAGSQKVPYRMKRRVQMLNESRAAARENLTIDGMVTFTWPRMWSRKTGGKWHASVVCRTAWRCRACTGCWTYPGLARKHKCPAPNKVEVRVKHLRELRAKAGTLEHGINPALLNRTIVSTLNINRAGAAKVHWLADLLFDVDFNVDILAVQELDLMEISAVTFVEILKKRSAHVFLGGCEDGVYRCAILSKFAGARVDLRHDRLAGAAFEFRCNGKWCTVTVASYYGCVSDAEAALSGVEHAVQELKKCQNAWILVGDFNLEALEEPLAGALARGVAWSWDEPFQGAELLPGTRTSGRRIDFGLGCGRFFPKSVSQRWSFSDHAQVAYEVDLDAPNGHRGPSFRPLAAKPVTEQQWLSCWNEDSFARALEVEQLDEAWTLISNTAEDLLAEPGAHGQRRAQQWRPLPRLHDRSKAATSLEPLALVQLRRLLRRLCQLRRLPCDQRLRAKVGNQICALLPKAPWLDAIPYFEMEHWTSWMEERIAEEEETQKKAAIAGWRCRIESSGSHMVSWIRRREQAHAVFERPRLKPEEVSRCVATHPVHIVEEATTSWMRRWGSSSETGSVDQVLASHPRIDEDSWDMRFKGEDLLRSAQAMARKAAGPDGWDCSGWICMPAGFWDCFARLWQKVLSTGLVPQRWREGRVVLVPKPTSGHRPLTILSCAWRLGARLIVQQLASWIDKWDAFLRVVDSLDDDCYYLQEDLSKFFDTVRLSDLIATLRHLGCPRQLRDLVNCFYQDHRRVFSVDGMMGTAWHCVHRGVAQGCPLSPVLTAAVMAIWSSEVETESANQVCSMSFVDDRLLWCGEVETLREAKRRSNAFDRAYDLSCDVAKSRFVHCHASEEAENFQEELGYEFSDVLSLLGLVVPVDGSAAPSLKDLDIHLVKRRIYLIGIAARGLELKKRMLQMMVIPMLTWAGGFATVTEADMEELVLAIRQMLHKDLAMDTPPVLCYEVAGWDIQPEFARALAALREAARHQGREPPWLEDAPIRLAVKKWPSLLPVTVSVLEGLGWWWDPGGRFLHRRDSQGRVRDLELGVDSFEIVAEWLRDVYRRRFLGSCSRVARSRKRQEEDQGLAQGLFLPGPAPGTLATFEGHKWAWRTAKNTLERRSALVTGCSTWYKQKKYQQRHPELPDCMCGQRRPSRPHLLWNCERTADLIAEVAAPTNRMEERLLARGVPEVPLPPTVLNYDVMIDSVAEAFDAKLSAGRAVFVATDGSVVDTVAAWAVAFEEDYVFSLNVGDEDQTPFRAEVEGLVAVARALSRCKASGVVHLLTDCTSAMRTIQGGGKHPLLSQRACELFLRVRDRIDVQLWWLPSHGKLAPARWRCPPCGEMLARALNARADRAARATAARCADGSDRQTCARAREAALAWEKQAHHALRLVAQRWADA</sequence>
<gene>
    <name evidence="4" type="ORF">SPIL2461_LOCUS19631</name>
</gene>
<protein>
    <recommendedName>
        <fullName evidence="6">OTU domain-containing protein</fullName>
    </recommendedName>
</protein>
<dbReference type="PROSITE" id="PS50878">
    <property type="entry name" value="RT_POL"/>
    <property type="match status" value="1"/>
</dbReference>
<dbReference type="InterPro" id="IPR003323">
    <property type="entry name" value="OTU_dom"/>
</dbReference>
<dbReference type="OrthoDB" id="412981at2759"/>
<evidence type="ECO:0000313" key="5">
    <source>
        <dbReference type="Proteomes" id="UP000649617"/>
    </source>
</evidence>
<feature type="region of interest" description="Disordered" evidence="1">
    <location>
        <begin position="58"/>
        <end position="101"/>
    </location>
</feature>
<dbReference type="EMBL" id="CAJNIZ010044709">
    <property type="protein sequence ID" value="CAE7698681.1"/>
    <property type="molecule type" value="Genomic_DNA"/>
</dbReference>
<dbReference type="Pfam" id="PF00078">
    <property type="entry name" value="RVT_1"/>
    <property type="match status" value="1"/>
</dbReference>
<dbReference type="InterPro" id="IPR000477">
    <property type="entry name" value="RT_dom"/>
</dbReference>
<dbReference type="Gene3D" id="3.60.10.10">
    <property type="entry name" value="Endonuclease/exonuclease/phosphatase"/>
    <property type="match status" value="1"/>
</dbReference>
<dbReference type="GO" id="GO:0003676">
    <property type="term" value="F:nucleic acid binding"/>
    <property type="evidence" value="ECO:0007669"/>
    <property type="project" value="InterPro"/>
</dbReference>
<organism evidence="4 5">
    <name type="scientific">Symbiodinium pilosum</name>
    <name type="common">Dinoflagellate</name>
    <dbReference type="NCBI Taxonomy" id="2952"/>
    <lineage>
        <taxon>Eukaryota</taxon>
        <taxon>Sar</taxon>
        <taxon>Alveolata</taxon>
        <taxon>Dinophyceae</taxon>
        <taxon>Suessiales</taxon>
        <taxon>Symbiodiniaceae</taxon>
        <taxon>Symbiodinium</taxon>
    </lineage>
</organism>
<feature type="non-terminal residue" evidence="4">
    <location>
        <position position="2410"/>
    </location>
</feature>
<dbReference type="InterPro" id="IPR036397">
    <property type="entry name" value="RNaseH_sf"/>
</dbReference>
<name>A0A812WZB8_SYMPI</name>
<evidence type="ECO:0000256" key="1">
    <source>
        <dbReference type="SAM" id="MobiDB-lite"/>
    </source>
</evidence>
<dbReference type="SUPFAM" id="SSF53098">
    <property type="entry name" value="Ribonuclease H-like"/>
    <property type="match status" value="1"/>
</dbReference>
<dbReference type="PANTHER" id="PTHR19446">
    <property type="entry name" value="REVERSE TRANSCRIPTASES"/>
    <property type="match status" value="1"/>
</dbReference>
<dbReference type="PROSITE" id="PS50802">
    <property type="entry name" value="OTU"/>
    <property type="match status" value="1"/>
</dbReference>
<evidence type="ECO:0000313" key="4">
    <source>
        <dbReference type="EMBL" id="CAE7698681.1"/>
    </source>
</evidence>
<feature type="region of interest" description="Disordered" evidence="1">
    <location>
        <begin position="157"/>
        <end position="260"/>
    </location>
</feature>
<evidence type="ECO:0000259" key="3">
    <source>
        <dbReference type="PROSITE" id="PS50878"/>
    </source>
</evidence>
<dbReference type="InterPro" id="IPR036691">
    <property type="entry name" value="Endo/exonu/phosph_ase_sf"/>
</dbReference>
<accession>A0A812WZB8</accession>
<dbReference type="Gene3D" id="3.30.420.10">
    <property type="entry name" value="Ribonuclease H-like superfamily/Ribonuclease H"/>
    <property type="match status" value="1"/>
</dbReference>
<feature type="region of interest" description="Disordered" evidence="1">
    <location>
        <begin position="622"/>
        <end position="702"/>
    </location>
</feature>
<dbReference type="Pfam" id="PF02338">
    <property type="entry name" value="OTU"/>
    <property type="match status" value="1"/>
</dbReference>